<dbReference type="NCBIfam" id="TIGR03934">
    <property type="entry name" value="TQXA_dom"/>
    <property type="match status" value="1"/>
</dbReference>
<reference evidence="5 6" key="1">
    <citation type="submission" date="2020-02" db="EMBL/GenBank/DDBJ databases">
        <title>Whole-genome analyses of novel actinobacteria.</title>
        <authorList>
            <person name="Sahin N."/>
            <person name="Tatar D."/>
        </authorList>
    </citation>
    <scope>NUCLEOTIDE SEQUENCE [LARGE SCALE GENOMIC DNA]</scope>
    <source>
        <strain evidence="5 6">SB3404</strain>
    </source>
</reference>
<keyword evidence="2" id="KW-0472">Membrane</keyword>
<feature type="region of interest" description="Disordered" evidence="1">
    <location>
        <begin position="210"/>
        <end position="236"/>
    </location>
</feature>
<evidence type="ECO:0000313" key="6">
    <source>
        <dbReference type="Proteomes" id="UP000477722"/>
    </source>
</evidence>
<protein>
    <submittedName>
        <fullName evidence="5">Cys-Gln thioester bond-forming surface protein</fullName>
    </submittedName>
</protein>
<dbReference type="NCBIfam" id="NF041528">
    <property type="entry name" value="strep_LAETG"/>
    <property type="match status" value="1"/>
</dbReference>
<keyword evidence="2" id="KW-0812">Transmembrane</keyword>
<dbReference type="AlphaFoldDB" id="A0A6G4X4G9"/>
<dbReference type="Proteomes" id="UP000477722">
    <property type="component" value="Unassembled WGS sequence"/>
</dbReference>
<sequence>MTSARRRPVRRLAAAAVAAGVCVAGPAAGTGTALAGGVPKQRGGATATLDGLRSHGDAVIRVGAERREVSAGLFEMSVEDGGTLQTYGVDTLRPTQAQARYQEGEAESSPLHGSRNAGRIRWVVQHSYPRVDDLEALAEAAGAERLTASTAAAGTQVAIWRLAGGSRDGSGAPRVSAADAGAEKLADHLVRRARSAPEPRASLALDPAAVSGRTGDRLGPVTVRTNAPGVTVTPGPAATAQGVRIVDERGRHLRSARNGTRLYFAVPDDVDPGTASLTARAATKIPVGRVLTGAGERGRSQAQIVAGSSQSTVAADATVNWAAKGAVPAARAVENCARGGVDITVDNGGDAPFRLRAGDRRREIPGGGTGTVTVPVREDQAYRIPVSGPRGYERVFSGVLNCAASTGAETEGGGLDGQGVTTRSAARPATVGGTGGERTLAGGTDLAETGSGHTPLIAGAALGFVALGAAALVAARQRGNGQA</sequence>
<evidence type="ECO:0000259" key="4">
    <source>
        <dbReference type="Pfam" id="PF08341"/>
    </source>
</evidence>
<dbReference type="Pfam" id="PF08341">
    <property type="entry name" value="TED"/>
    <property type="match status" value="1"/>
</dbReference>
<proteinExistence type="predicted"/>
<evidence type="ECO:0000313" key="5">
    <source>
        <dbReference type="EMBL" id="NGO71634.1"/>
    </source>
</evidence>
<comment type="caution">
    <text evidence="5">The sequence shown here is derived from an EMBL/GenBank/DDBJ whole genome shotgun (WGS) entry which is preliminary data.</text>
</comment>
<feature type="signal peptide" evidence="3">
    <location>
        <begin position="1"/>
        <end position="35"/>
    </location>
</feature>
<keyword evidence="6" id="KW-1185">Reference proteome</keyword>
<keyword evidence="3" id="KW-0732">Signal</keyword>
<accession>A0A6G4X4G9</accession>
<dbReference type="InterPro" id="IPR023849">
    <property type="entry name" value="TQXA_dom"/>
</dbReference>
<keyword evidence="2" id="KW-1133">Transmembrane helix</keyword>
<evidence type="ECO:0000256" key="3">
    <source>
        <dbReference type="SAM" id="SignalP"/>
    </source>
</evidence>
<dbReference type="RefSeq" id="WP_165301266.1">
    <property type="nucleotide sequence ID" value="NZ_JAAKZZ010000330.1"/>
</dbReference>
<feature type="region of interest" description="Disordered" evidence="1">
    <location>
        <begin position="407"/>
        <end position="447"/>
    </location>
</feature>
<feature type="chain" id="PRO_5039071173" evidence="3">
    <location>
        <begin position="36"/>
        <end position="483"/>
    </location>
</feature>
<organism evidence="5 6">
    <name type="scientific">Streptomyces boncukensis</name>
    <dbReference type="NCBI Taxonomy" id="2711219"/>
    <lineage>
        <taxon>Bacteria</taxon>
        <taxon>Bacillati</taxon>
        <taxon>Actinomycetota</taxon>
        <taxon>Actinomycetes</taxon>
        <taxon>Kitasatosporales</taxon>
        <taxon>Streptomycetaceae</taxon>
        <taxon>Streptomyces</taxon>
    </lineage>
</organism>
<dbReference type="InterPro" id="IPR013552">
    <property type="entry name" value="Thioester_dom"/>
</dbReference>
<evidence type="ECO:0000256" key="1">
    <source>
        <dbReference type="SAM" id="MobiDB-lite"/>
    </source>
</evidence>
<feature type="transmembrane region" description="Helical" evidence="2">
    <location>
        <begin position="456"/>
        <end position="475"/>
    </location>
</feature>
<gene>
    <name evidence="5" type="ORF">G5C65_25440</name>
</gene>
<feature type="domain" description="Thioester" evidence="4">
    <location>
        <begin position="99"/>
        <end position="193"/>
    </location>
</feature>
<name>A0A6G4X4G9_9ACTN</name>
<evidence type="ECO:0000256" key="2">
    <source>
        <dbReference type="SAM" id="Phobius"/>
    </source>
</evidence>
<dbReference type="EMBL" id="JAAKZZ010000330">
    <property type="protein sequence ID" value="NGO71634.1"/>
    <property type="molecule type" value="Genomic_DNA"/>
</dbReference>